<dbReference type="OrthoDB" id="368909at2759"/>
<dbReference type="InterPro" id="IPR010920">
    <property type="entry name" value="LSM_dom_sf"/>
</dbReference>
<dbReference type="InterPro" id="IPR001163">
    <property type="entry name" value="Sm_dom_euk/arc"/>
</dbReference>
<dbReference type="SUPFAM" id="SSF50182">
    <property type="entry name" value="Sm-like ribonucleoproteins"/>
    <property type="match status" value="1"/>
</dbReference>
<organism evidence="2">
    <name type="scientific">Aphanomyces invadans</name>
    <dbReference type="NCBI Taxonomy" id="157072"/>
    <lineage>
        <taxon>Eukaryota</taxon>
        <taxon>Sar</taxon>
        <taxon>Stramenopiles</taxon>
        <taxon>Oomycota</taxon>
        <taxon>Saprolegniomycetes</taxon>
        <taxon>Saprolegniales</taxon>
        <taxon>Verrucalvaceae</taxon>
        <taxon>Aphanomyces</taxon>
    </lineage>
</organism>
<dbReference type="EMBL" id="KI913962">
    <property type="protein sequence ID" value="ETW01902.1"/>
    <property type="molecule type" value="Genomic_DNA"/>
</dbReference>
<dbReference type="SMART" id="SM00651">
    <property type="entry name" value="Sm"/>
    <property type="match status" value="1"/>
</dbReference>
<dbReference type="Pfam" id="PF01423">
    <property type="entry name" value="LSM"/>
    <property type="match status" value="1"/>
</dbReference>
<dbReference type="InterPro" id="IPR034110">
    <property type="entry name" value="LSMD1_Sm"/>
</dbReference>
<dbReference type="GO" id="GO:0031417">
    <property type="term" value="C:NatC complex"/>
    <property type="evidence" value="ECO:0007669"/>
    <property type="project" value="InterPro"/>
</dbReference>
<gene>
    <name evidence="2" type="ORF">H310_06456</name>
</gene>
<feature type="domain" description="Sm" evidence="1">
    <location>
        <begin position="23"/>
        <end position="101"/>
    </location>
</feature>
<sequence length="104" mass="11537">MLSTNGAVTARVSDPDEAMTLPKSILNVMYLLDQVLRVEITDGRILVGHFHCLDKDKNLILTDTTEYRYAAKDSTPPSVRQLGMTLIPGRHVVKIGRQVDPMSS</sequence>
<dbReference type="InterPro" id="IPR050914">
    <property type="entry name" value="snRNP_SmB/NAA38-like"/>
</dbReference>
<accession>A0A024U7R9</accession>
<dbReference type="PANTHER" id="PTHR10701">
    <property type="entry name" value="SMALL NUCLEAR RIBONUCLEOPROTEIN-ASSOCIATED PROTEIN B AND N"/>
    <property type="match status" value="1"/>
</dbReference>
<reference evidence="2" key="1">
    <citation type="submission" date="2013-12" db="EMBL/GenBank/DDBJ databases">
        <title>The Genome Sequence of Aphanomyces invadans NJM9701.</title>
        <authorList>
            <consortium name="The Broad Institute Genomics Platform"/>
            <person name="Russ C."/>
            <person name="Tyler B."/>
            <person name="van West P."/>
            <person name="Dieguez-Uribeondo J."/>
            <person name="Young S.K."/>
            <person name="Zeng Q."/>
            <person name="Gargeya S."/>
            <person name="Fitzgerald M."/>
            <person name="Abouelleil A."/>
            <person name="Alvarado L."/>
            <person name="Chapman S.B."/>
            <person name="Gainer-Dewar J."/>
            <person name="Goldberg J."/>
            <person name="Griggs A."/>
            <person name="Gujja S."/>
            <person name="Hansen M."/>
            <person name="Howarth C."/>
            <person name="Imamovic A."/>
            <person name="Ireland A."/>
            <person name="Larimer J."/>
            <person name="McCowan C."/>
            <person name="Murphy C."/>
            <person name="Pearson M."/>
            <person name="Poon T.W."/>
            <person name="Priest M."/>
            <person name="Roberts A."/>
            <person name="Saif S."/>
            <person name="Shea T."/>
            <person name="Sykes S."/>
            <person name="Wortman J."/>
            <person name="Nusbaum C."/>
            <person name="Birren B."/>
        </authorList>
    </citation>
    <scope>NUCLEOTIDE SEQUENCE [LARGE SCALE GENOMIC DNA]</scope>
    <source>
        <strain evidence="2">NJM9701</strain>
    </source>
</reference>
<dbReference type="PANTHER" id="PTHR10701:SF5">
    <property type="entry name" value="N-ALPHA-ACETYLTRANSFERASE 38, NATC AUXILIARY SUBUNIT"/>
    <property type="match status" value="1"/>
</dbReference>
<dbReference type="GO" id="GO:0003723">
    <property type="term" value="F:RNA binding"/>
    <property type="evidence" value="ECO:0007669"/>
    <property type="project" value="InterPro"/>
</dbReference>
<proteinExistence type="predicted"/>
<dbReference type="Gene3D" id="2.30.30.100">
    <property type="match status" value="1"/>
</dbReference>
<dbReference type="eggNOG" id="ENOG502SBRD">
    <property type="taxonomic scope" value="Eukaryota"/>
</dbReference>
<evidence type="ECO:0000313" key="2">
    <source>
        <dbReference type="EMBL" id="ETW01902.1"/>
    </source>
</evidence>
<dbReference type="PROSITE" id="PS52002">
    <property type="entry name" value="SM"/>
    <property type="match status" value="1"/>
</dbReference>
<dbReference type="RefSeq" id="XP_008869750.1">
    <property type="nucleotide sequence ID" value="XM_008871528.1"/>
</dbReference>
<evidence type="ECO:0000259" key="1">
    <source>
        <dbReference type="PROSITE" id="PS52002"/>
    </source>
</evidence>
<dbReference type="InterPro" id="IPR047575">
    <property type="entry name" value="Sm"/>
</dbReference>
<dbReference type="VEuPathDB" id="FungiDB:H310_06456"/>
<dbReference type="CDD" id="cd06168">
    <property type="entry name" value="LSMD1"/>
    <property type="match status" value="1"/>
</dbReference>
<protein>
    <recommendedName>
        <fullName evidence="1">Sm domain-containing protein</fullName>
    </recommendedName>
</protein>
<dbReference type="GeneID" id="20083506"/>
<dbReference type="AlphaFoldDB" id="A0A024U7R9"/>
<name>A0A024U7R9_9STRA</name>
<dbReference type="STRING" id="157072.A0A024U7R9"/>